<keyword evidence="2" id="KW-1185">Reference proteome</keyword>
<dbReference type="Proteomes" id="UP000199467">
    <property type="component" value="Unassembled WGS sequence"/>
</dbReference>
<name>A0A1G6PXI4_9GAMM</name>
<organism evidence="1 2">
    <name type="scientific">Ectopseudomonas chengduensis</name>
    <dbReference type="NCBI Taxonomy" id="489632"/>
    <lineage>
        <taxon>Bacteria</taxon>
        <taxon>Pseudomonadati</taxon>
        <taxon>Pseudomonadota</taxon>
        <taxon>Gammaproteobacteria</taxon>
        <taxon>Pseudomonadales</taxon>
        <taxon>Pseudomonadaceae</taxon>
        <taxon>Ectopseudomonas</taxon>
    </lineage>
</organism>
<evidence type="ECO:0000313" key="2">
    <source>
        <dbReference type="Proteomes" id="UP000199467"/>
    </source>
</evidence>
<dbReference type="AlphaFoldDB" id="A0A1G6PXI4"/>
<evidence type="ECO:0000313" key="1">
    <source>
        <dbReference type="EMBL" id="SDC84374.1"/>
    </source>
</evidence>
<sequence length="79" mass="8281">MAITLQSVICPACAEELARDNRGCPHCGYQDHVAGRILSLQEMAQLPSYPAPNAASFDDVSPGFIAAVITAARVGHQAS</sequence>
<gene>
    <name evidence="1" type="ORF">SAMN05216576_107124</name>
</gene>
<dbReference type="EMBL" id="FMZQ01000007">
    <property type="protein sequence ID" value="SDC84374.1"/>
    <property type="molecule type" value="Genomic_DNA"/>
</dbReference>
<proteinExistence type="predicted"/>
<dbReference type="GeneID" id="57609079"/>
<protein>
    <submittedName>
        <fullName evidence="1">Uncharacterized protein</fullName>
    </submittedName>
</protein>
<reference evidence="2" key="1">
    <citation type="submission" date="2016-10" db="EMBL/GenBank/DDBJ databases">
        <authorList>
            <person name="Varghese N."/>
            <person name="Submissions S."/>
        </authorList>
    </citation>
    <scope>NUCLEOTIDE SEQUENCE [LARGE SCALE GENOMIC DNA]</scope>
    <source>
        <strain evidence="2">DSM 26382</strain>
    </source>
</reference>
<accession>A0A1G6PXI4</accession>
<dbReference type="RefSeq" id="WP_017362287.1">
    <property type="nucleotide sequence ID" value="NZ_FMZQ01000007.1"/>
</dbReference>